<reference evidence="6 7" key="1">
    <citation type="submission" date="2023-10" db="EMBL/GenBank/DDBJ databases">
        <title>Virgibacillus soli CC-YMP-6 genome.</title>
        <authorList>
            <person name="Miliotis G."/>
            <person name="Sengupta P."/>
            <person name="Hameed A."/>
            <person name="Chuvochina M."/>
            <person name="Mcdonagh F."/>
            <person name="Simpson A.C."/>
            <person name="Singh N.K."/>
            <person name="Rekha P.D."/>
            <person name="Raman K."/>
            <person name="Hugenholtz P."/>
            <person name="Venkateswaran K."/>
        </authorList>
    </citation>
    <scope>NUCLEOTIDE SEQUENCE [LARGE SCALE GENOMIC DNA]</scope>
    <source>
        <strain evidence="6 7">CC-YMP-6</strain>
    </source>
</reference>
<comment type="subcellular location">
    <subcellularLocation>
        <location evidence="1">Membrane</location>
        <topology evidence="1">Multi-pass membrane protein</topology>
    </subcellularLocation>
</comment>
<accession>A0ABU5CS14</accession>
<dbReference type="RefSeq" id="WP_320379332.1">
    <property type="nucleotide sequence ID" value="NZ_JAWDIQ010000001.1"/>
</dbReference>
<dbReference type="Proteomes" id="UP001275315">
    <property type="component" value="Unassembled WGS sequence"/>
</dbReference>
<feature type="transmembrane region" description="Helical" evidence="5">
    <location>
        <begin position="77"/>
        <end position="98"/>
    </location>
</feature>
<sequence>MVDFILVLLLIFGLLMGLKRGLILQVFHLIGFIVSFVIAIYYYKKLASKLVLFIPYPDLSDKSSWADFLQALPLETAFYNAIAFVIIFFAAKIALQIIASMLDFVASLPILNSVNKLLGALLGFIEVYLLSFITLFLLALTPVDAIQQYINNSSVALFIIEKTPVLSKEMVKLWMNV</sequence>
<dbReference type="Pfam" id="PF02674">
    <property type="entry name" value="Colicin_V"/>
    <property type="match status" value="1"/>
</dbReference>
<proteinExistence type="predicted"/>
<feature type="transmembrane region" description="Helical" evidence="5">
    <location>
        <begin position="118"/>
        <end position="140"/>
    </location>
</feature>
<dbReference type="PANTHER" id="PTHR37306">
    <property type="entry name" value="COLICIN V PRODUCTION PROTEIN"/>
    <property type="match status" value="1"/>
</dbReference>
<evidence type="ECO:0000313" key="7">
    <source>
        <dbReference type="Proteomes" id="UP001275315"/>
    </source>
</evidence>
<evidence type="ECO:0000256" key="1">
    <source>
        <dbReference type="ARBA" id="ARBA00004141"/>
    </source>
</evidence>
<keyword evidence="3 5" id="KW-1133">Transmembrane helix</keyword>
<name>A0ABU5CS14_9BACI</name>
<feature type="transmembrane region" description="Helical" evidence="5">
    <location>
        <begin position="27"/>
        <end position="43"/>
    </location>
</feature>
<organism evidence="6 7">
    <name type="scientific">Paracerasibacillus soli</name>
    <dbReference type="NCBI Taxonomy" id="480284"/>
    <lineage>
        <taxon>Bacteria</taxon>
        <taxon>Bacillati</taxon>
        <taxon>Bacillota</taxon>
        <taxon>Bacilli</taxon>
        <taxon>Bacillales</taxon>
        <taxon>Bacillaceae</taxon>
        <taxon>Paracerasibacillus</taxon>
    </lineage>
</organism>
<evidence type="ECO:0000256" key="3">
    <source>
        <dbReference type="ARBA" id="ARBA00022989"/>
    </source>
</evidence>
<protein>
    <submittedName>
        <fullName evidence="6">CvpA family protein</fullName>
    </submittedName>
</protein>
<comment type="caution">
    <text evidence="6">The sequence shown here is derived from an EMBL/GenBank/DDBJ whole genome shotgun (WGS) entry which is preliminary data.</text>
</comment>
<keyword evidence="2 5" id="KW-0812">Transmembrane</keyword>
<evidence type="ECO:0000256" key="4">
    <source>
        <dbReference type="ARBA" id="ARBA00023136"/>
    </source>
</evidence>
<keyword evidence="7" id="KW-1185">Reference proteome</keyword>
<gene>
    <name evidence="6" type="ORF">RWD45_08680</name>
</gene>
<dbReference type="EMBL" id="JAWDIQ010000001">
    <property type="protein sequence ID" value="MDY0408614.1"/>
    <property type="molecule type" value="Genomic_DNA"/>
</dbReference>
<evidence type="ECO:0000256" key="2">
    <source>
        <dbReference type="ARBA" id="ARBA00022692"/>
    </source>
</evidence>
<evidence type="ECO:0000256" key="5">
    <source>
        <dbReference type="SAM" id="Phobius"/>
    </source>
</evidence>
<dbReference type="PANTHER" id="PTHR37306:SF1">
    <property type="entry name" value="COLICIN V PRODUCTION PROTEIN"/>
    <property type="match status" value="1"/>
</dbReference>
<dbReference type="InterPro" id="IPR003825">
    <property type="entry name" value="Colicin-V_CvpA"/>
</dbReference>
<evidence type="ECO:0000313" key="6">
    <source>
        <dbReference type="EMBL" id="MDY0408614.1"/>
    </source>
</evidence>
<keyword evidence="4 5" id="KW-0472">Membrane</keyword>